<dbReference type="Pfam" id="PF02830">
    <property type="entry name" value="V4R"/>
    <property type="match status" value="1"/>
</dbReference>
<dbReference type="SUPFAM" id="SSF111126">
    <property type="entry name" value="Ligand-binding domain in the NO signalling and Golgi transport"/>
    <property type="match status" value="1"/>
</dbReference>
<feature type="domain" description="4-vinyl reductase 4VR" evidence="1">
    <location>
        <begin position="105"/>
        <end position="169"/>
    </location>
</feature>
<dbReference type="AlphaFoldDB" id="A0A7G9YWV1"/>
<dbReference type="PANTHER" id="PTHR35090">
    <property type="entry name" value="DNA-DIRECTED RNA POLYMERASE SUBUNIT I"/>
    <property type="match status" value="1"/>
</dbReference>
<organism evidence="2">
    <name type="scientific">Candidatus Methanophagaceae archaeon ANME-1 ERB6</name>
    <dbReference type="NCBI Taxonomy" id="2759912"/>
    <lineage>
        <taxon>Archaea</taxon>
        <taxon>Methanobacteriati</taxon>
        <taxon>Methanobacteriota</taxon>
        <taxon>Stenosarchaea group</taxon>
        <taxon>Methanomicrobia</taxon>
        <taxon>Candidatus Methanophagales</taxon>
        <taxon>Candidatus Methanophagaceae</taxon>
    </lineage>
</organism>
<dbReference type="SMART" id="SM00989">
    <property type="entry name" value="V4R"/>
    <property type="match status" value="1"/>
</dbReference>
<evidence type="ECO:0000259" key="1">
    <source>
        <dbReference type="SMART" id="SM00989"/>
    </source>
</evidence>
<sequence length="170" mass="19112">MALPRKVKETAEWKRASGEFSVITVPAAILSLKTFAKIQKDAEKILGVEGAAVLLYEAGKDAGKTWISRFHDEWGLKEAENEFIQATEEFYAELGWGKFSIDIEHRTIRIENSFIARGYGKGEAKKPVCHFLCGYSASLITELIDKEVDVEEKKCMAKGDRYCEFIAVNP</sequence>
<gene>
    <name evidence="2" type="ORF">CGEPLDJD_00005</name>
</gene>
<proteinExistence type="predicted"/>
<name>A0A7G9YWV1_9EURY</name>
<dbReference type="EMBL" id="MT631512">
    <property type="protein sequence ID" value="QNO52485.1"/>
    <property type="molecule type" value="Genomic_DNA"/>
</dbReference>
<dbReference type="InterPro" id="IPR024096">
    <property type="entry name" value="NO_sig/Golgi_transp_ligand-bd"/>
</dbReference>
<protein>
    <recommendedName>
        <fullName evidence="1">4-vinyl reductase 4VR domain-containing protein</fullName>
    </recommendedName>
</protein>
<dbReference type="PANTHER" id="PTHR35090:SF1">
    <property type="entry name" value="SLR0144 PROTEIN"/>
    <property type="match status" value="1"/>
</dbReference>
<evidence type="ECO:0000313" key="2">
    <source>
        <dbReference type="EMBL" id="QNO52485.1"/>
    </source>
</evidence>
<reference evidence="2" key="1">
    <citation type="submission" date="2020-06" db="EMBL/GenBank/DDBJ databases">
        <title>Unique genomic features of the anaerobic methanotrophic archaea.</title>
        <authorList>
            <person name="Chadwick G.L."/>
            <person name="Skennerton C.T."/>
            <person name="Laso-Perez R."/>
            <person name="Leu A.O."/>
            <person name="Speth D.R."/>
            <person name="Yu H."/>
            <person name="Morgan-Lang C."/>
            <person name="Hatzenpichler R."/>
            <person name="Goudeau D."/>
            <person name="Malmstrom R."/>
            <person name="Brazelton W.J."/>
            <person name="Woyke T."/>
            <person name="Hallam S.J."/>
            <person name="Tyson G.W."/>
            <person name="Wegener G."/>
            <person name="Boetius A."/>
            <person name="Orphan V."/>
        </authorList>
    </citation>
    <scope>NUCLEOTIDE SEQUENCE</scope>
</reference>
<dbReference type="InterPro" id="IPR004096">
    <property type="entry name" value="V4R"/>
</dbReference>
<accession>A0A7G9YWV1</accession>
<dbReference type="Gene3D" id="3.30.1380.20">
    <property type="entry name" value="Trafficking protein particle complex subunit 3"/>
    <property type="match status" value="1"/>
</dbReference>